<dbReference type="EMBL" id="CAFBPM010000006">
    <property type="protein sequence ID" value="CAB5018926.1"/>
    <property type="molecule type" value="Genomic_DNA"/>
</dbReference>
<feature type="domain" description="Calcineurin-like phosphoesterase" evidence="5">
    <location>
        <begin position="52"/>
        <end position="252"/>
    </location>
</feature>
<name>A0A6J7QPU2_9ZZZZ</name>
<evidence type="ECO:0000256" key="2">
    <source>
        <dbReference type="ARBA" id="ARBA00022801"/>
    </source>
</evidence>
<evidence type="ECO:0000313" key="8">
    <source>
        <dbReference type="EMBL" id="CAB5018926.1"/>
    </source>
</evidence>
<dbReference type="EMBL" id="CAFBLT010000001">
    <property type="protein sequence ID" value="CAB4871131.1"/>
    <property type="molecule type" value="Genomic_DNA"/>
</dbReference>
<evidence type="ECO:0000256" key="1">
    <source>
        <dbReference type="ARBA" id="ARBA00022723"/>
    </source>
</evidence>
<dbReference type="InterPro" id="IPR050884">
    <property type="entry name" value="CNP_phosphodiesterase-III"/>
</dbReference>
<dbReference type="Gene3D" id="3.60.21.10">
    <property type="match status" value="1"/>
</dbReference>
<evidence type="ECO:0000259" key="5">
    <source>
        <dbReference type="Pfam" id="PF00149"/>
    </source>
</evidence>
<protein>
    <submittedName>
        <fullName evidence="8">Unannotated protein</fullName>
    </submittedName>
</protein>
<sequence>MNSELTSVSADEAVLFSNGEMKTYSGLTPSTTTSIEGVDVRTLPQPGEFLSRIATTNDVHFGELECGRSGDTDDGPIFTVNEGDEPYPALMNRLGVGEIAAVSPDLMVVKGDLTAEGRDQEFQDFLRCYESVFRDRLLYVRGNHDCYEGQSFADWPFQEVTLEGVIVALLDTSRPHQINGSLSHEQLEQLDELGERADRPVIVLGHHPIWDKRSEPRSDDVFSLQPGPTEGLLEVFARRPRLVTYAAGHTHRNHVVEISGVPFVEVASLKDFPGSWCEYQVFDGGILQIVRRVQHRDAVAWTEKTRRMFGGAYGDYAFGSIEERCRLIETTQV</sequence>
<accession>A0A6J7QPU2</accession>
<gene>
    <name evidence="6" type="ORF">UFOPK3164_00258</name>
    <name evidence="7" type="ORF">UFOPK3427_00802</name>
    <name evidence="8" type="ORF">UFOPK4112_00785</name>
</gene>
<reference evidence="8" key="1">
    <citation type="submission" date="2020-05" db="EMBL/GenBank/DDBJ databases">
        <authorList>
            <person name="Chiriac C."/>
            <person name="Salcher M."/>
            <person name="Ghai R."/>
            <person name="Kavagutti S V."/>
        </authorList>
    </citation>
    <scope>NUCLEOTIDE SEQUENCE</scope>
</reference>
<evidence type="ECO:0000256" key="3">
    <source>
        <dbReference type="ARBA" id="ARBA00023004"/>
    </source>
</evidence>
<evidence type="ECO:0000256" key="4">
    <source>
        <dbReference type="ARBA" id="ARBA00025742"/>
    </source>
</evidence>
<keyword evidence="3" id="KW-0408">Iron</keyword>
<evidence type="ECO:0000313" key="6">
    <source>
        <dbReference type="EMBL" id="CAB4818652.1"/>
    </source>
</evidence>
<dbReference type="EMBL" id="CAFABE010000007">
    <property type="protein sequence ID" value="CAB4818652.1"/>
    <property type="molecule type" value="Genomic_DNA"/>
</dbReference>
<dbReference type="PANTHER" id="PTHR42988">
    <property type="entry name" value="PHOSPHOHYDROLASE"/>
    <property type="match status" value="1"/>
</dbReference>
<dbReference type="GO" id="GO:0016787">
    <property type="term" value="F:hydrolase activity"/>
    <property type="evidence" value="ECO:0007669"/>
    <property type="project" value="UniProtKB-KW"/>
</dbReference>
<proteinExistence type="inferred from homology"/>
<dbReference type="PANTHER" id="PTHR42988:SF2">
    <property type="entry name" value="CYCLIC NUCLEOTIDE PHOSPHODIESTERASE CBUA0032-RELATED"/>
    <property type="match status" value="1"/>
</dbReference>
<organism evidence="8">
    <name type="scientific">freshwater metagenome</name>
    <dbReference type="NCBI Taxonomy" id="449393"/>
    <lineage>
        <taxon>unclassified sequences</taxon>
        <taxon>metagenomes</taxon>
        <taxon>ecological metagenomes</taxon>
    </lineage>
</organism>
<comment type="similarity">
    <text evidence="4">Belongs to the cyclic nucleotide phosphodiesterase class-III family.</text>
</comment>
<keyword evidence="2" id="KW-0378">Hydrolase</keyword>
<evidence type="ECO:0000313" key="7">
    <source>
        <dbReference type="EMBL" id="CAB4871131.1"/>
    </source>
</evidence>
<dbReference type="SUPFAM" id="SSF56300">
    <property type="entry name" value="Metallo-dependent phosphatases"/>
    <property type="match status" value="1"/>
</dbReference>
<dbReference type="InterPro" id="IPR004843">
    <property type="entry name" value="Calcineurin-like_PHP"/>
</dbReference>
<dbReference type="Pfam" id="PF00149">
    <property type="entry name" value="Metallophos"/>
    <property type="match status" value="1"/>
</dbReference>
<dbReference type="GO" id="GO:0046872">
    <property type="term" value="F:metal ion binding"/>
    <property type="evidence" value="ECO:0007669"/>
    <property type="project" value="UniProtKB-KW"/>
</dbReference>
<keyword evidence="1" id="KW-0479">Metal-binding</keyword>
<dbReference type="InterPro" id="IPR029052">
    <property type="entry name" value="Metallo-depent_PP-like"/>
</dbReference>
<dbReference type="AlphaFoldDB" id="A0A6J7QPU2"/>